<keyword evidence="2" id="KW-0067">ATP-binding</keyword>
<name>A0A2T5G0J3_9SPHN</name>
<dbReference type="OrthoDB" id="2041081at2"/>
<organism evidence="2 3">
    <name type="scientific">Sphingomonas oleivorans</name>
    <dbReference type="NCBI Taxonomy" id="1735121"/>
    <lineage>
        <taxon>Bacteria</taxon>
        <taxon>Pseudomonadati</taxon>
        <taxon>Pseudomonadota</taxon>
        <taxon>Alphaproteobacteria</taxon>
        <taxon>Sphingomonadales</taxon>
        <taxon>Sphingomonadaceae</taxon>
        <taxon>Sphingomonas</taxon>
    </lineage>
</organism>
<evidence type="ECO:0000313" key="3">
    <source>
        <dbReference type="Proteomes" id="UP000244162"/>
    </source>
</evidence>
<dbReference type="SUPFAM" id="SSF55874">
    <property type="entry name" value="ATPase domain of HSP90 chaperone/DNA topoisomerase II/histidine kinase"/>
    <property type="match status" value="1"/>
</dbReference>
<accession>A0A2T5G0J3</accession>
<dbReference type="GO" id="GO:0005524">
    <property type="term" value="F:ATP binding"/>
    <property type="evidence" value="ECO:0007669"/>
    <property type="project" value="UniProtKB-KW"/>
</dbReference>
<evidence type="ECO:0000313" key="2">
    <source>
        <dbReference type="EMBL" id="PTQ12676.1"/>
    </source>
</evidence>
<dbReference type="InterPro" id="IPR036890">
    <property type="entry name" value="HATPase_C_sf"/>
</dbReference>
<reference evidence="2 3" key="1">
    <citation type="submission" date="2017-09" db="EMBL/GenBank/DDBJ databases">
        <title>Sphingomonas panjinensis sp.nov., isolated from oil-contaminated soil.</title>
        <authorList>
            <person name="Wang L."/>
            <person name="Chen L."/>
        </authorList>
    </citation>
    <scope>NUCLEOTIDE SEQUENCE [LARGE SCALE GENOMIC DNA]</scope>
    <source>
        <strain evidence="2 3">FW-11</strain>
    </source>
</reference>
<dbReference type="EMBL" id="NWBU01000004">
    <property type="protein sequence ID" value="PTQ12676.1"/>
    <property type="molecule type" value="Genomic_DNA"/>
</dbReference>
<feature type="domain" description="Histidine kinase/HSP90-like ATPase" evidence="1">
    <location>
        <begin position="28"/>
        <end position="103"/>
    </location>
</feature>
<keyword evidence="2" id="KW-0547">Nucleotide-binding</keyword>
<dbReference type="RefSeq" id="WP_107965913.1">
    <property type="nucleotide sequence ID" value="NZ_NWBU01000004.1"/>
</dbReference>
<dbReference type="Pfam" id="PF02518">
    <property type="entry name" value="HATPase_c"/>
    <property type="match status" value="1"/>
</dbReference>
<dbReference type="Proteomes" id="UP000244162">
    <property type="component" value="Unassembled WGS sequence"/>
</dbReference>
<dbReference type="InterPro" id="IPR003594">
    <property type="entry name" value="HATPase_dom"/>
</dbReference>
<evidence type="ECO:0000259" key="1">
    <source>
        <dbReference type="Pfam" id="PF02518"/>
    </source>
</evidence>
<dbReference type="Gene3D" id="3.30.565.10">
    <property type="entry name" value="Histidine kinase-like ATPase, C-terminal domain"/>
    <property type="match status" value="1"/>
</dbReference>
<proteinExistence type="predicted"/>
<dbReference type="AlphaFoldDB" id="A0A2T5G0J3"/>
<keyword evidence="3" id="KW-1185">Reference proteome</keyword>
<comment type="caution">
    <text evidence="2">The sequence shown here is derived from an EMBL/GenBank/DDBJ whole genome shotgun (WGS) entry which is preliminary data.</text>
</comment>
<protein>
    <submittedName>
        <fullName evidence="2">ATP-binding protein</fullName>
    </submittedName>
</protein>
<sequence>MTSMRGDIVNRVKRLPKPSLAAEALQPVFEAVSNSLHAVEDAFGDQYQQKGKITVTITNPRSPDDIEITVDDNGVGLEPARFEAFCTTDTDYKISRGGKGVGRLLWLDAFDSVKVVSIYRDRGTLFRRSFTFRLEAQDQITEEQTEAVSGASNTGTAITFKRLRGTAYRDKFPSQPATIIKHFGSHFFADFIMGRSPTVIVDIDANATSFPEEIQNLRVEDRGVATIESQEFGTLSLASFVCDKAASANFDGLHQMHLVANGRTVTTRKIDGLIGIGRFGDNGDNVYHGCVTGDFLDERVNQERTQFNFDESIVVEIVRECSDHVRANAIHEEITQFDNQRLGTMQEFMQEYPSFAFEEAQDLLAKTPKNAVKPEQFAQALIPIRIRRDKERNDTIQKIVSQLRGNGDVSANFAESVRKAADEIRAEEQRQLTEYVLRRKTVLDVMEVLTRRIREREDGSQDFHLEETLHQFICPMKLRGDDPSKVERSDHDLWIIDERLTFTKYFASDVPFTQIVDGETSTKRPDLLIYDRLYGLGAEGEDPLKRVMLVEFKHPGRKDYDERYSPMSQISEYITKLQKGEILDFRGGRVRVADDCIFYCYVVADIVGKLEIHTNGWRTTSNGRGRIQELSGKFRGIIEIIEWADLLGDARLRNHAFVSAAGLRYDRNL</sequence>
<gene>
    <name evidence="2" type="ORF">CLG96_00450</name>
</gene>